<comment type="caution">
    <text evidence="1">The sequence shown here is derived from an EMBL/GenBank/DDBJ whole genome shotgun (WGS) entry which is preliminary data.</text>
</comment>
<proteinExistence type="predicted"/>
<keyword evidence="2" id="KW-1185">Reference proteome</keyword>
<evidence type="ECO:0000313" key="1">
    <source>
        <dbReference type="EMBL" id="KAH7670059.1"/>
    </source>
</evidence>
<reference evidence="2" key="1">
    <citation type="journal article" date="2022" name="Nat. Commun.">
        <title>Chromosome evolution and the genetic basis of agronomically important traits in greater yam.</title>
        <authorList>
            <person name="Bredeson J.V."/>
            <person name="Lyons J.B."/>
            <person name="Oniyinde I.O."/>
            <person name="Okereke N.R."/>
            <person name="Kolade O."/>
            <person name="Nnabue I."/>
            <person name="Nwadili C.O."/>
            <person name="Hribova E."/>
            <person name="Parker M."/>
            <person name="Nwogha J."/>
            <person name="Shu S."/>
            <person name="Carlson J."/>
            <person name="Kariba R."/>
            <person name="Muthemba S."/>
            <person name="Knop K."/>
            <person name="Barton G.J."/>
            <person name="Sherwood A.V."/>
            <person name="Lopez-Montes A."/>
            <person name="Asiedu R."/>
            <person name="Jamnadass R."/>
            <person name="Muchugi A."/>
            <person name="Goodstein D."/>
            <person name="Egesi C.N."/>
            <person name="Featherston J."/>
            <person name="Asfaw A."/>
            <person name="Simpson G.G."/>
            <person name="Dolezel J."/>
            <person name="Hendre P.S."/>
            <person name="Van Deynze A."/>
            <person name="Kumar P.L."/>
            <person name="Obidiegwu J.E."/>
            <person name="Bhattacharjee R."/>
            <person name="Rokhsar D.S."/>
        </authorList>
    </citation>
    <scope>NUCLEOTIDE SEQUENCE [LARGE SCALE GENOMIC DNA]</scope>
    <source>
        <strain evidence="2">cv. TDa95/00328</strain>
    </source>
</reference>
<gene>
    <name evidence="1" type="ORF">IHE45_10G000100</name>
</gene>
<sequence>MMSSSSSQHQPLGGRNLFSGFTQLYKGLSLILVGGYVLLQIFPSAATYLALILARTGFKIYNVWFLVCCSIASPID</sequence>
<dbReference type="Proteomes" id="UP000827976">
    <property type="component" value="Chromosome 10"/>
</dbReference>
<dbReference type="EMBL" id="CM037020">
    <property type="protein sequence ID" value="KAH7670059.1"/>
    <property type="molecule type" value="Genomic_DNA"/>
</dbReference>
<name>A0ACB7V937_DIOAL</name>
<evidence type="ECO:0000313" key="2">
    <source>
        <dbReference type="Proteomes" id="UP000827976"/>
    </source>
</evidence>
<organism evidence="1 2">
    <name type="scientific">Dioscorea alata</name>
    <name type="common">Purple yam</name>
    <dbReference type="NCBI Taxonomy" id="55571"/>
    <lineage>
        <taxon>Eukaryota</taxon>
        <taxon>Viridiplantae</taxon>
        <taxon>Streptophyta</taxon>
        <taxon>Embryophyta</taxon>
        <taxon>Tracheophyta</taxon>
        <taxon>Spermatophyta</taxon>
        <taxon>Magnoliopsida</taxon>
        <taxon>Liliopsida</taxon>
        <taxon>Dioscoreales</taxon>
        <taxon>Dioscoreaceae</taxon>
        <taxon>Dioscorea</taxon>
    </lineage>
</organism>
<accession>A0ACB7V937</accession>
<protein>
    <submittedName>
        <fullName evidence="1">Uncharacterized protein</fullName>
    </submittedName>
</protein>